<sequence>MFKTISNAWLLMILFLKADVEVVASFQLAGIMTHWAPLLNNIRIRLSFLKKYNKGR</sequence>
<keyword evidence="2" id="KW-1185">Reference proteome</keyword>
<proteinExistence type="predicted"/>
<comment type="caution">
    <text evidence="1">The sequence shown here is derived from an EMBL/GenBank/DDBJ whole genome shotgun (WGS) entry which is preliminary data.</text>
</comment>
<dbReference type="Proteomes" id="UP000838821">
    <property type="component" value="Unassembled WGS sequence"/>
</dbReference>
<evidence type="ECO:0000313" key="1">
    <source>
        <dbReference type="EMBL" id="CAH1225661.1"/>
    </source>
</evidence>
<gene>
    <name evidence="1" type="ORF">PAECIP111891_05845</name>
</gene>
<dbReference type="EMBL" id="CAKMMW010000025">
    <property type="protein sequence ID" value="CAH1225661.1"/>
    <property type="molecule type" value="Genomic_DNA"/>
</dbReference>
<reference evidence="1" key="1">
    <citation type="submission" date="2022-01" db="EMBL/GenBank/DDBJ databases">
        <authorList>
            <person name="Criscuolo A."/>
        </authorList>
    </citation>
    <scope>NUCLEOTIDE SEQUENCE</scope>
    <source>
        <strain evidence="1">CIP111891</strain>
    </source>
</reference>
<evidence type="ECO:0000313" key="2">
    <source>
        <dbReference type="Proteomes" id="UP000838821"/>
    </source>
</evidence>
<accession>A0ABM9CVV7</accession>
<protein>
    <submittedName>
        <fullName evidence="1">Uncharacterized protein</fullName>
    </submittedName>
</protein>
<name>A0ABM9CVV7_9BACL</name>
<organism evidence="1 2">
    <name type="scientific">Paenibacillus allorhizoplanae</name>
    <dbReference type="NCBI Taxonomy" id="2905648"/>
    <lineage>
        <taxon>Bacteria</taxon>
        <taxon>Bacillati</taxon>
        <taxon>Bacillota</taxon>
        <taxon>Bacilli</taxon>
        <taxon>Bacillales</taxon>
        <taxon>Paenibacillaceae</taxon>
        <taxon>Paenibacillus</taxon>
    </lineage>
</organism>